<gene>
    <name evidence="2" type="ORF">AAFF_G00286170</name>
</gene>
<organism evidence="2 3">
    <name type="scientific">Aldrovandia affinis</name>
    <dbReference type="NCBI Taxonomy" id="143900"/>
    <lineage>
        <taxon>Eukaryota</taxon>
        <taxon>Metazoa</taxon>
        <taxon>Chordata</taxon>
        <taxon>Craniata</taxon>
        <taxon>Vertebrata</taxon>
        <taxon>Euteleostomi</taxon>
        <taxon>Actinopterygii</taxon>
        <taxon>Neopterygii</taxon>
        <taxon>Teleostei</taxon>
        <taxon>Notacanthiformes</taxon>
        <taxon>Halosauridae</taxon>
        <taxon>Aldrovandia</taxon>
    </lineage>
</organism>
<proteinExistence type="predicted"/>
<comment type="caution">
    <text evidence="2">The sequence shown here is derived from an EMBL/GenBank/DDBJ whole genome shotgun (WGS) entry which is preliminary data.</text>
</comment>
<dbReference type="Proteomes" id="UP001221898">
    <property type="component" value="Unassembled WGS sequence"/>
</dbReference>
<evidence type="ECO:0000256" key="1">
    <source>
        <dbReference type="SAM" id="MobiDB-lite"/>
    </source>
</evidence>
<feature type="region of interest" description="Disordered" evidence="1">
    <location>
        <begin position="1"/>
        <end position="27"/>
    </location>
</feature>
<dbReference type="AlphaFoldDB" id="A0AAD7X210"/>
<keyword evidence="3" id="KW-1185">Reference proteome</keyword>
<reference evidence="2" key="1">
    <citation type="journal article" date="2023" name="Science">
        <title>Genome structures resolve the early diversification of teleost fishes.</title>
        <authorList>
            <person name="Parey E."/>
            <person name="Louis A."/>
            <person name="Montfort J."/>
            <person name="Bouchez O."/>
            <person name="Roques C."/>
            <person name="Iampietro C."/>
            <person name="Lluch J."/>
            <person name="Castinel A."/>
            <person name="Donnadieu C."/>
            <person name="Desvignes T."/>
            <person name="Floi Bucao C."/>
            <person name="Jouanno E."/>
            <person name="Wen M."/>
            <person name="Mejri S."/>
            <person name="Dirks R."/>
            <person name="Jansen H."/>
            <person name="Henkel C."/>
            <person name="Chen W.J."/>
            <person name="Zahm M."/>
            <person name="Cabau C."/>
            <person name="Klopp C."/>
            <person name="Thompson A.W."/>
            <person name="Robinson-Rechavi M."/>
            <person name="Braasch I."/>
            <person name="Lecointre G."/>
            <person name="Bobe J."/>
            <person name="Postlethwait J.H."/>
            <person name="Berthelot C."/>
            <person name="Roest Crollius H."/>
            <person name="Guiguen Y."/>
        </authorList>
    </citation>
    <scope>NUCLEOTIDE SEQUENCE</scope>
    <source>
        <strain evidence="2">NC1722</strain>
    </source>
</reference>
<evidence type="ECO:0000313" key="2">
    <source>
        <dbReference type="EMBL" id="KAJ8417390.1"/>
    </source>
</evidence>
<dbReference type="EMBL" id="JAINUG010000004">
    <property type="protein sequence ID" value="KAJ8417390.1"/>
    <property type="molecule type" value="Genomic_DNA"/>
</dbReference>
<accession>A0AAD7X210</accession>
<name>A0AAD7X210_9TELE</name>
<sequence length="147" mass="16026">MLSFQTLNEDPIEGPSGRNGGAGPRIRQTGSRSFKACLSKLLPELRLTLSPAHSEACSGLSPQWIPQWVAVFQQPPPCLRARDSRSARLESRSITECTAWPDVIGSDSGGVKCLPDPGAQYKREWEGLSLRSLEHAPSCFLCHSGHD</sequence>
<protein>
    <submittedName>
        <fullName evidence="2">Uncharacterized protein</fullName>
    </submittedName>
</protein>
<evidence type="ECO:0000313" key="3">
    <source>
        <dbReference type="Proteomes" id="UP001221898"/>
    </source>
</evidence>